<sequence>MFNSSNDRPELPLEIVELIIESVDNDQKTLRAASLVCAIWRTAAFPYLLHDILISEEADYERIKKLNSS</sequence>
<evidence type="ECO:0008006" key="3">
    <source>
        <dbReference type="Google" id="ProtNLM"/>
    </source>
</evidence>
<dbReference type="InterPro" id="IPR036047">
    <property type="entry name" value="F-box-like_dom_sf"/>
</dbReference>
<evidence type="ECO:0000313" key="2">
    <source>
        <dbReference type="Proteomes" id="UP000188533"/>
    </source>
</evidence>
<dbReference type="SUPFAM" id="SSF81383">
    <property type="entry name" value="F-box domain"/>
    <property type="match status" value="1"/>
</dbReference>
<dbReference type="Proteomes" id="UP000188533">
    <property type="component" value="Unassembled WGS sequence"/>
</dbReference>
<gene>
    <name evidence="1" type="ORF">LENED_003828</name>
</gene>
<proteinExistence type="predicted"/>
<protein>
    <recommendedName>
        <fullName evidence="3">F-box domain-containing protein</fullName>
    </recommendedName>
</protein>
<accession>A0A1Q3E4U9</accession>
<reference evidence="1 2" key="2">
    <citation type="submission" date="2017-02" db="EMBL/GenBank/DDBJ databases">
        <title>A genome survey and senescence transcriptome analysis in Lentinula edodes.</title>
        <authorList>
            <person name="Sakamoto Y."/>
            <person name="Nakade K."/>
            <person name="Sato S."/>
            <person name="Yoshida Y."/>
            <person name="Miyazaki K."/>
            <person name="Natsume S."/>
            <person name="Konno N."/>
        </authorList>
    </citation>
    <scope>NUCLEOTIDE SEQUENCE [LARGE SCALE GENOMIC DNA]</scope>
    <source>
        <strain evidence="1 2">NBRC 111202</strain>
    </source>
</reference>
<reference evidence="1 2" key="1">
    <citation type="submission" date="2016-08" db="EMBL/GenBank/DDBJ databases">
        <authorList>
            <consortium name="Lentinula edodes genome sequencing consortium"/>
            <person name="Sakamoto Y."/>
            <person name="Nakade K."/>
            <person name="Sato S."/>
            <person name="Yoshida Y."/>
            <person name="Miyazaki K."/>
            <person name="Natsume S."/>
            <person name="Konno N."/>
        </authorList>
    </citation>
    <scope>NUCLEOTIDE SEQUENCE [LARGE SCALE GENOMIC DNA]</scope>
    <source>
        <strain evidence="1 2">NBRC 111202</strain>
    </source>
</reference>
<organism evidence="1 2">
    <name type="scientific">Lentinula edodes</name>
    <name type="common">Shiitake mushroom</name>
    <name type="synonym">Lentinus edodes</name>
    <dbReference type="NCBI Taxonomy" id="5353"/>
    <lineage>
        <taxon>Eukaryota</taxon>
        <taxon>Fungi</taxon>
        <taxon>Dikarya</taxon>
        <taxon>Basidiomycota</taxon>
        <taxon>Agaricomycotina</taxon>
        <taxon>Agaricomycetes</taxon>
        <taxon>Agaricomycetidae</taxon>
        <taxon>Agaricales</taxon>
        <taxon>Marasmiineae</taxon>
        <taxon>Omphalotaceae</taxon>
        <taxon>Lentinula</taxon>
    </lineage>
</organism>
<keyword evidence="2" id="KW-1185">Reference proteome</keyword>
<dbReference type="AlphaFoldDB" id="A0A1Q3E4U9"/>
<name>A0A1Q3E4U9_LENED</name>
<dbReference type="EMBL" id="BDGU01000086">
    <property type="protein sequence ID" value="GAW02191.1"/>
    <property type="molecule type" value="Genomic_DNA"/>
</dbReference>
<evidence type="ECO:0000313" key="1">
    <source>
        <dbReference type="EMBL" id="GAW02191.1"/>
    </source>
</evidence>
<comment type="caution">
    <text evidence="1">The sequence shown here is derived from an EMBL/GenBank/DDBJ whole genome shotgun (WGS) entry which is preliminary data.</text>
</comment>